<protein>
    <recommendedName>
        <fullName evidence="4">Perilipin</fullName>
    </recommendedName>
</protein>
<dbReference type="AlphaFoldDB" id="A0A8C6WLQ2"/>
<dbReference type="PIRSF" id="PIRSF036881">
    <property type="entry name" value="PAT"/>
    <property type="match status" value="1"/>
</dbReference>
<dbReference type="Proteomes" id="UP000694523">
    <property type="component" value="Unplaced"/>
</dbReference>
<dbReference type="GO" id="GO:0019915">
    <property type="term" value="P:lipid storage"/>
    <property type="evidence" value="ECO:0007669"/>
    <property type="project" value="TreeGrafter"/>
</dbReference>
<dbReference type="GO" id="GO:0010890">
    <property type="term" value="P:positive regulation of triglyceride storage"/>
    <property type="evidence" value="ECO:0007669"/>
    <property type="project" value="TreeGrafter"/>
</dbReference>
<dbReference type="GO" id="GO:0005829">
    <property type="term" value="C:cytosol"/>
    <property type="evidence" value="ECO:0007669"/>
    <property type="project" value="TreeGrafter"/>
</dbReference>
<evidence type="ECO:0000313" key="5">
    <source>
        <dbReference type="Ensembl" id="ENSNMLP00000016204.1"/>
    </source>
</evidence>
<dbReference type="PANTHER" id="PTHR14024">
    <property type="entry name" value="PERILIPIN"/>
    <property type="match status" value="1"/>
</dbReference>
<reference evidence="5" key="1">
    <citation type="submission" date="2025-08" db="UniProtKB">
        <authorList>
            <consortium name="Ensembl"/>
        </authorList>
    </citation>
    <scope>IDENTIFICATION</scope>
</reference>
<evidence type="ECO:0000256" key="3">
    <source>
        <dbReference type="ARBA" id="ARBA00022677"/>
    </source>
</evidence>
<proteinExistence type="inferred from homology"/>
<comment type="similarity">
    <text evidence="2 4">Belongs to the perilipin family.</text>
</comment>
<sequence length="446" mass="48905">LVDNVFELCINYCLCFQSVVERVVSLPLVSSTYGLVSSVYANTKDNHPYLKTACEVAEQGVRTITSVALNTASPILDKLEPQIAIANDLACKGLDRIEKTLPILHHPSEQVCTGRMSRLDSVSGTLNSVVEKTRGAVHDGMEKTKAVVSGSVNTVLESRVARLVTSGVDTAISTSENLVEQYLPQTEDELELEAKTVQGFDKDDPSCYVRLGSLSTKVRKRAYTRAVAKIQDGKQRSLEFISIQYGRKNIDGANQMVQEKLNSLVAWKSDGQNEQSHEAEVGDNTISETQIILAKSKYFGFLQVIESRTLTMARSLTHQLQTTCLVLVSGLQGLPNHIQQEVLSLSHSASQVYSSFNKAKVVGDLPDSVLTNSRAQLGKMKDSLDHVMDYLINNTPLNWLVGPFYPRMAPEATGESNLATNDTASSCEVSQQPISVEMKSLQSKQM</sequence>
<evidence type="ECO:0000256" key="1">
    <source>
        <dbReference type="ARBA" id="ARBA00004502"/>
    </source>
</evidence>
<keyword evidence="3" id="KW-0551">Lipid droplet</keyword>
<dbReference type="Ensembl" id="ENSNMLT00000018208.1">
    <property type="protein sequence ID" value="ENSNMLP00000016204.1"/>
    <property type="gene ID" value="ENSNMLG00000010506.1"/>
</dbReference>
<dbReference type="PANTHER" id="PTHR14024:SF25">
    <property type="entry name" value="PERILIPIN-2"/>
    <property type="match status" value="1"/>
</dbReference>
<name>A0A8C6WLQ2_9GOBI</name>
<keyword evidence="6" id="KW-1185">Reference proteome</keyword>
<dbReference type="GO" id="GO:0005811">
    <property type="term" value="C:lipid droplet"/>
    <property type="evidence" value="ECO:0007669"/>
    <property type="project" value="UniProtKB-SubCell"/>
</dbReference>
<dbReference type="Gene3D" id="1.20.120.340">
    <property type="entry name" value="Flagellar protein FliS"/>
    <property type="match status" value="1"/>
</dbReference>
<dbReference type="Gene3D" id="3.30.720.170">
    <property type="entry name" value="Perilipin, alpha-beta domain"/>
    <property type="match status" value="1"/>
</dbReference>
<accession>A0A8C6WLQ2</accession>
<evidence type="ECO:0000256" key="4">
    <source>
        <dbReference type="PIRNR" id="PIRNR036881"/>
    </source>
</evidence>
<organism evidence="5 6">
    <name type="scientific">Neogobius melanostomus</name>
    <name type="common">round goby</name>
    <dbReference type="NCBI Taxonomy" id="47308"/>
    <lineage>
        <taxon>Eukaryota</taxon>
        <taxon>Metazoa</taxon>
        <taxon>Chordata</taxon>
        <taxon>Craniata</taxon>
        <taxon>Vertebrata</taxon>
        <taxon>Euteleostomi</taxon>
        <taxon>Actinopterygii</taxon>
        <taxon>Neopterygii</taxon>
        <taxon>Teleostei</taxon>
        <taxon>Neoteleostei</taxon>
        <taxon>Acanthomorphata</taxon>
        <taxon>Gobiaria</taxon>
        <taxon>Gobiiformes</taxon>
        <taxon>Gobioidei</taxon>
        <taxon>Gobiidae</taxon>
        <taxon>Benthophilinae</taxon>
        <taxon>Neogobiini</taxon>
        <taxon>Neogobius</taxon>
    </lineage>
</organism>
<dbReference type="SUPFAM" id="SSF109775">
    <property type="entry name" value="Mannose-6-phosphate receptor binding protein 1 (Tip47), C-terminal domain"/>
    <property type="match status" value="1"/>
</dbReference>
<dbReference type="InterPro" id="IPR004279">
    <property type="entry name" value="Perilipin"/>
</dbReference>
<reference evidence="5" key="2">
    <citation type="submission" date="2025-09" db="UniProtKB">
        <authorList>
            <consortium name="Ensembl"/>
        </authorList>
    </citation>
    <scope>IDENTIFICATION</scope>
</reference>
<evidence type="ECO:0000313" key="6">
    <source>
        <dbReference type="Proteomes" id="UP000694523"/>
    </source>
</evidence>
<evidence type="ECO:0000256" key="2">
    <source>
        <dbReference type="ARBA" id="ARBA00006311"/>
    </source>
</evidence>
<comment type="subcellular location">
    <subcellularLocation>
        <location evidence="1">Lipid droplet</location>
    </subcellularLocation>
</comment>
<dbReference type="Pfam" id="PF03036">
    <property type="entry name" value="Perilipin"/>
    <property type="match status" value="1"/>
</dbReference>